<feature type="domain" description="PpiC" evidence="3">
    <location>
        <begin position="163"/>
        <end position="261"/>
    </location>
</feature>
<reference evidence="4" key="1">
    <citation type="journal article" date="2010" name="FEMS Microbiol. Ecol.">
        <title>Novel lipolytic genes from the microbial metagenomic library of the South China Sea marine sediment.</title>
        <authorList>
            <person name="Hu Y."/>
            <person name="Fu C."/>
            <person name="Huang Y."/>
            <person name="Yin Y."/>
            <person name="Cheng G."/>
            <person name="Lei F."/>
            <person name="Lu N."/>
            <person name="Li J."/>
            <person name="Ashforth E.J."/>
            <person name="Zhang L."/>
            <person name="Zhu B."/>
        </authorList>
    </citation>
    <scope>NUCLEOTIDE SEQUENCE</scope>
</reference>
<keyword evidence="1 4" id="KW-0413">Isomerase</keyword>
<dbReference type="AlphaFoldDB" id="C5HLB4"/>
<sequence>MLAHNTQSRLHGNEENAMALVVNGERVEEARIENEARQIEANPELAVDEQDPDKRKEAVQAMAKDHVVTGVLINQEVARRHMSIPPHELEAAFEAVAQQQDAKDKPPEQGGWDENQADAVKKNLEMRMKIDRLLDEVCRDVPEPTEEDVLACYEESKDRFAVPEMIHAAHIVKHVQDGNIMDRQAAYNEMKDIANEIDKGATFEELAARHSDCPDSGGDLGVFPRGQMVQEFEDVVFALEVGQVSGIFSSCFGLHIAKLYERRPRVDKSFDEVADEVRKACATELENTRIDAFVDELKASAVIEED</sequence>
<evidence type="ECO:0000259" key="3">
    <source>
        <dbReference type="PROSITE" id="PS50198"/>
    </source>
</evidence>
<accession>C5HLB4</accession>
<dbReference type="InterPro" id="IPR046357">
    <property type="entry name" value="PPIase_dom_sf"/>
</dbReference>
<dbReference type="InterPro" id="IPR050245">
    <property type="entry name" value="PrsA_foldase"/>
</dbReference>
<keyword evidence="1" id="KW-0697">Rotamase</keyword>
<dbReference type="SUPFAM" id="SSF109998">
    <property type="entry name" value="Triger factor/SurA peptide-binding domain-like"/>
    <property type="match status" value="1"/>
</dbReference>
<dbReference type="PANTHER" id="PTHR47245:SF2">
    <property type="entry name" value="PEPTIDYL-PROLYL CIS-TRANS ISOMERASE HP_0175-RELATED"/>
    <property type="match status" value="1"/>
</dbReference>
<evidence type="ECO:0000256" key="1">
    <source>
        <dbReference type="PROSITE-ProRule" id="PRU00278"/>
    </source>
</evidence>
<proteinExistence type="predicted"/>
<feature type="region of interest" description="Disordered" evidence="2">
    <location>
        <begin position="96"/>
        <end position="115"/>
    </location>
</feature>
<dbReference type="InterPro" id="IPR000297">
    <property type="entry name" value="PPIase_PpiC"/>
</dbReference>
<protein>
    <submittedName>
        <fullName evidence="4">PpiC-type peptidyl-prolyl cis-trans isomerase</fullName>
    </submittedName>
</protein>
<name>C5HLB4_9BACT</name>
<dbReference type="PANTHER" id="PTHR47245">
    <property type="entry name" value="PEPTIDYLPROLYL ISOMERASE"/>
    <property type="match status" value="1"/>
</dbReference>
<dbReference type="GO" id="GO:0003755">
    <property type="term" value="F:peptidyl-prolyl cis-trans isomerase activity"/>
    <property type="evidence" value="ECO:0007669"/>
    <property type="project" value="UniProtKB-KW"/>
</dbReference>
<dbReference type="InterPro" id="IPR027304">
    <property type="entry name" value="Trigger_fact/SurA_dom_sf"/>
</dbReference>
<organism evidence="4">
    <name type="scientific">uncultured bacterium FLS12</name>
    <dbReference type="NCBI Taxonomy" id="651659"/>
    <lineage>
        <taxon>Bacteria</taxon>
        <taxon>environmental samples</taxon>
    </lineage>
</organism>
<dbReference type="SUPFAM" id="SSF54534">
    <property type="entry name" value="FKBP-like"/>
    <property type="match status" value="1"/>
</dbReference>
<dbReference type="PROSITE" id="PS50198">
    <property type="entry name" value="PPIC_PPIASE_2"/>
    <property type="match status" value="1"/>
</dbReference>
<evidence type="ECO:0000256" key="2">
    <source>
        <dbReference type="SAM" id="MobiDB-lite"/>
    </source>
</evidence>
<dbReference type="Pfam" id="PF00639">
    <property type="entry name" value="Rotamase"/>
    <property type="match status" value="1"/>
</dbReference>
<evidence type="ECO:0000313" key="4">
    <source>
        <dbReference type="EMBL" id="ACS15392.1"/>
    </source>
</evidence>
<dbReference type="Gene3D" id="3.10.50.40">
    <property type="match status" value="1"/>
</dbReference>
<dbReference type="Gene3D" id="1.10.4030.10">
    <property type="entry name" value="Porin chaperone SurA, peptide-binding domain"/>
    <property type="match status" value="1"/>
</dbReference>
<dbReference type="EMBL" id="FJ483464">
    <property type="protein sequence ID" value="ACS15392.1"/>
    <property type="molecule type" value="Genomic_DNA"/>
</dbReference>